<evidence type="ECO:0000259" key="2">
    <source>
        <dbReference type="SMART" id="SM01017"/>
    </source>
</evidence>
<reference evidence="3" key="1">
    <citation type="submission" date="2011-04" db="EMBL/GenBank/DDBJ databases">
        <title>Evolution of plant cell wall degrading machinery underlies the functional diversity of forest fungi.</title>
        <authorList>
            <consortium name="US DOE Joint Genome Institute (JGI-PGF)"/>
            <person name="Eastwood D.C."/>
            <person name="Floudas D."/>
            <person name="Binder M."/>
            <person name="Majcherczyk A."/>
            <person name="Schneider P."/>
            <person name="Aerts A."/>
            <person name="Asiegbu F.O."/>
            <person name="Baker S.E."/>
            <person name="Barry K."/>
            <person name="Bendiksby M."/>
            <person name="Blumentritt M."/>
            <person name="Coutinho P.M."/>
            <person name="Cullen D."/>
            <person name="Cullen D."/>
            <person name="Gathman A."/>
            <person name="Goodell B."/>
            <person name="Henrissat B."/>
            <person name="Ihrmark K."/>
            <person name="Kauserud H."/>
            <person name="Kohler A."/>
            <person name="LaButti K."/>
            <person name="Lapidus A."/>
            <person name="Lavin J.L."/>
            <person name="Lee Y.-H."/>
            <person name="Lindquist E."/>
            <person name="Lilly W."/>
            <person name="Lucas S."/>
            <person name="Morin E."/>
            <person name="Murat C."/>
            <person name="Oguiza J.A."/>
            <person name="Park J."/>
            <person name="Pisabarro A.G."/>
            <person name="Riley R."/>
            <person name="Rosling A."/>
            <person name="Salamov A."/>
            <person name="Schmidt O."/>
            <person name="Schmutz J."/>
            <person name="Skrede I."/>
            <person name="Stenlid J."/>
            <person name="Wiebenga A."/>
            <person name="Xie X."/>
            <person name="Kues U."/>
            <person name="Hibbett D.S."/>
            <person name="Hoffmeister D."/>
            <person name="Hogberg N."/>
            <person name="Martin F."/>
            <person name="Grigoriev I.V."/>
            <person name="Watkinson S.C."/>
        </authorList>
    </citation>
    <scope>NUCLEOTIDE SEQUENCE</scope>
    <source>
        <strain evidence="3">S7.9</strain>
    </source>
</reference>
<dbReference type="PANTHER" id="PTHR11188">
    <property type="entry name" value="ARRESTIN DOMAIN CONTAINING PROTEIN"/>
    <property type="match status" value="1"/>
</dbReference>
<dbReference type="GO" id="GO:0031625">
    <property type="term" value="F:ubiquitin protein ligase binding"/>
    <property type="evidence" value="ECO:0007669"/>
    <property type="project" value="TreeGrafter"/>
</dbReference>
<evidence type="ECO:0000256" key="1">
    <source>
        <dbReference type="SAM" id="MobiDB-lite"/>
    </source>
</evidence>
<dbReference type="InterPro" id="IPR014756">
    <property type="entry name" value="Ig_E-set"/>
</dbReference>
<protein>
    <recommendedName>
        <fullName evidence="2">Arrestin C-terminal-like domain-containing protein</fullName>
    </recommendedName>
</protein>
<dbReference type="InterPro" id="IPR011022">
    <property type="entry name" value="Arrestin_C-like"/>
</dbReference>
<dbReference type="Gene3D" id="2.60.40.640">
    <property type="match status" value="2"/>
</dbReference>
<dbReference type="OrthoDB" id="2238745at2759"/>
<dbReference type="HOGENOM" id="CLU_007709_0_0_1"/>
<proteinExistence type="predicted"/>
<accession>F8NRL6</accession>
<sequence length="836" mass="92791">MSKIRSDKNTLAIRLTESVVYLRTNDPTGRRRTQDDVAPSMIRGLLTLNIAKPTRISSIELELQGKVTTSWPEGVGARRIEVTESHKIFSASTVFFRAGSTPSTRRTASVGPGLFLQHDHDEDEIHTPARRSATATPRNETEPVMARSPTVTRAVSANPATSEHVRTSRRVSADNAVLHREIHSHQEHSLPSPPYTPAAHSSFVFDGRPGLSPSHTNSFPTNCPQVWPLGRLDDNPAQTLEDLRQALRNLESGKTSPSLHAQGNILQNPPSSSASSIHSHRDTSLSRRPSIDNVDEDESTLNMSMTSPPASYLQSPVTLSPTPSKVNANSPESPDEGRGRKHTRFSLAAVSSVFMGAVKDRVRSSSPRSFVATEQRRHGRSLDMHRDKERGRTLDKGKARVHDANRMPVQHKERSTLGKVGEMLGLESDERKDSGEGWKEFKKGTYTYPISFTIPANSPPTIECDYGSMAWRLKAEVHRPGAFRSKMTASREVVIVSSPGEEDTEETENIIIERQWDSQLQYLIAVSGRSFHIGGTMPIQITILPLTKAKVHRISIHLEERVDYYTQMKRIARSEPVHRVTLLSLRNRDSDKDNDSDAILPLVSDDPEAFKNSPFYDLLKPDEDCSEMASSLMGPGPWTFNHELQLPNSCASLHFTNRNKKGSIMIGHVLKIIFRVERGDDEAMDLKTGKKKLFDIVVQTPVHILSCRCNPEWVSLPRYSEALENACTTSYSSCPCETKRVRGMCSAQDVDGQRQALDRVASRRSSDSAASTAENQAPVNPLTMPSLRNGIDNTDTLANRNIQYERLISGQESEMGDAPPAYENVVQQGRAVSAVR</sequence>
<dbReference type="Proteomes" id="UP000008064">
    <property type="component" value="Unassembled WGS sequence"/>
</dbReference>
<dbReference type="EMBL" id="GL945432">
    <property type="protein sequence ID" value="EGO26282.1"/>
    <property type="molecule type" value="Genomic_DNA"/>
</dbReference>
<dbReference type="GO" id="GO:0005829">
    <property type="term" value="C:cytosol"/>
    <property type="evidence" value="ECO:0007669"/>
    <property type="project" value="TreeGrafter"/>
</dbReference>
<dbReference type="GO" id="GO:0005886">
    <property type="term" value="C:plasma membrane"/>
    <property type="evidence" value="ECO:0007669"/>
    <property type="project" value="TreeGrafter"/>
</dbReference>
<dbReference type="SMART" id="SM01017">
    <property type="entry name" value="Arrestin_C"/>
    <property type="match status" value="1"/>
</dbReference>
<feature type="region of interest" description="Disordered" evidence="1">
    <location>
        <begin position="362"/>
        <end position="381"/>
    </location>
</feature>
<gene>
    <name evidence="3" type="ORF">SERLADRAFT_436102</name>
</gene>
<dbReference type="InterPro" id="IPR011021">
    <property type="entry name" value="Arrestin-like_N"/>
</dbReference>
<feature type="domain" description="Arrestin C-terminal-like" evidence="2">
    <location>
        <begin position="516"/>
        <end position="709"/>
    </location>
</feature>
<dbReference type="SUPFAM" id="SSF81296">
    <property type="entry name" value="E set domains"/>
    <property type="match status" value="1"/>
</dbReference>
<dbReference type="GO" id="GO:0070086">
    <property type="term" value="P:ubiquitin-dependent endocytosis"/>
    <property type="evidence" value="ECO:0007669"/>
    <property type="project" value="TreeGrafter"/>
</dbReference>
<name>F8NRL6_SERL9</name>
<dbReference type="KEGG" id="sla:SERLADRAFT_436102"/>
<dbReference type="GO" id="GO:0030674">
    <property type="term" value="F:protein-macromolecule adaptor activity"/>
    <property type="evidence" value="ECO:0007669"/>
    <property type="project" value="TreeGrafter"/>
</dbReference>
<feature type="compositionally biased region" description="Polar residues" evidence="1">
    <location>
        <begin position="300"/>
        <end position="332"/>
    </location>
</feature>
<dbReference type="RefSeq" id="XP_007316455.1">
    <property type="nucleotide sequence ID" value="XM_007316393.1"/>
</dbReference>
<dbReference type="InterPro" id="IPR050357">
    <property type="entry name" value="Arrestin_domain-protein"/>
</dbReference>
<dbReference type="Pfam" id="PF02752">
    <property type="entry name" value="Arrestin_C"/>
    <property type="match status" value="1"/>
</dbReference>
<feature type="region of interest" description="Disordered" evidence="1">
    <location>
        <begin position="253"/>
        <end position="341"/>
    </location>
</feature>
<organism>
    <name type="scientific">Serpula lacrymans var. lacrymans (strain S7.9)</name>
    <name type="common">Dry rot fungus</name>
    <dbReference type="NCBI Taxonomy" id="578457"/>
    <lineage>
        <taxon>Eukaryota</taxon>
        <taxon>Fungi</taxon>
        <taxon>Dikarya</taxon>
        <taxon>Basidiomycota</taxon>
        <taxon>Agaricomycotina</taxon>
        <taxon>Agaricomycetes</taxon>
        <taxon>Agaricomycetidae</taxon>
        <taxon>Boletales</taxon>
        <taxon>Coniophorineae</taxon>
        <taxon>Serpulaceae</taxon>
        <taxon>Serpula</taxon>
    </lineage>
</organism>
<evidence type="ECO:0000313" key="3">
    <source>
        <dbReference type="EMBL" id="EGO26282.1"/>
    </source>
</evidence>
<dbReference type="AlphaFoldDB" id="F8NRL6"/>
<dbReference type="InterPro" id="IPR014752">
    <property type="entry name" value="Arrestin-like_C"/>
</dbReference>
<feature type="compositionally biased region" description="Polar residues" evidence="1">
    <location>
        <begin position="149"/>
        <end position="161"/>
    </location>
</feature>
<dbReference type="PANTHER" id="PTHR11188:SF17">
    <property type="entry name" value="FI21816P1"/>
    <property type="match status" value="1"/>
</dbReference>
<feature type="region of interest" description="Disordered" evidence="1">
    <location>
        <begin position="759"/>
        <end position="788"/>
    </location>
</feature>
<feature type="compositionally biased region" description="Polar residues" evidence="1">
    <location>
        <begin position="253"/>
        <end position="270"/>
    </location>
</feature>
<dbReference type="Pfam" id="PF00339">
    <property type="entry name" value="Arrestin_N"/>
    <property type="match status" value="1"/>
</dbReference>
<feature type="region of interest" description="Disordered" evidence="1">
    <location>
        <begin position="123"/>
        <end position="170"/>
    </location>
</feature>
<dbReference type="GeneID" id="18814639"/>